<comment type="caution">
    <text evidence="1">The sequence shown here is derived from an EMBL/GenBank/DDBJ whole genome shotgun (WGS) entry which is preliminary data.</text>
</comment>
<accession>A0A4C1WGE7</accession>
<protein>
    <submittedName>
        <fullName evidence="1">Uncharacterized protein</fullName>
    </submittedName>
</protein>
<dbReference type="AlphaFoldDB" id="A0A4C1WGE7"/>
<gene>
    <name evidence="1" type="ORF">EVAR_25673_1</name>
</gene>
<keyword evidence="2" id="KW-1185">Reference proteome</keyword>
<dbReference type="Proteomes" id="UP000299102">
    <property type="component" value="Unassembled WGS sequence"/>
</dbReference>
<sequence length="90" mass="9698">MWSYSQRTAFCTTIDRYYIKRTVRPSTALAESSGVVSLRRLPVTSAGRPLLRAGDVYRSPGRGAPAARPAVSLVMNGVSGHGLASETMQQ</sequence>
<organism evidence="1 2">
    <name type="scientific">Eumeta variegata</name>
    <name type="common">Bagworm moth</name>
    <name type="synonym">Eumeta japonica</name>
    <dbReference type="NCBI Taxonomy" id="151549"/>
    <lineage>
        <taxon>Eukaryota</taxon>
        <taxon>Metazoa</taxon>
        <taxon>Ecdysozoa</taxon>
        <taxon>Arthropoda</taxon>
        <taxon>Hexapoda</taxon>
        <taxon>Insecta</taxon>
        <taxon>Pterygota</taxon>
        <taxon>Neoptera</taxon>
        <taxon>Endopterygota</taxon>
        <taxon>Lepidoptera</taxon>
        <taxon>Glossata</taxon>
        <taxon>Ditrysia</taxon>
        <taxon>Tineoidea</taxon>
        <taxon>Psychidae</taxon>
        <taxon>Oiketicinae</taxon>
        <taxon>Eumeta</taxon>
    </lineage>
</organism>
<name>A0A4C1WGE7_EUMVA</name>
<proteinExistence type="predicted"/>
<reference evidence="1 2" key="1">
    <citation type="journal article" date="2019" name="Commun. Biol.">
        <title>The bagworm genome reveals a unique fibroin gene that provides high tensile strength.</title>
        <authorList>
            <person name="Kono N."/>
            <person name="Nakamura H."/>
            <person name="Ohtoshi R."/>
            <person name="Tomita M."/>
            <person name="Numata K."/>
            <person name="Arakawa K."/>
        </authorList>
    </citation>
    <scope>NUCLEOTIDE SEQUENCE [LARGE SCALE GENOMIC DNA]</scope>
</reference>
<evidence type="ECO:0000313" key="1">
    <source>
        <dbReference type="EMBL" id="GBP49459.1"/>
    </source>
</evidence>
<dbReference type="EMBL" id="BGZK01000545">
    <property type="protein sequence ID" value="GBP49459.1"/>
    <property type="molecule type" value="Genomic_DNA"/>
</dbReference>
<evidence type="ECO:0000313" key="2">
    <source>
        <dbReference type="Proteomes" id="UP000299102"/>
    </source>
</evidence>